<keyword evidence="1" id="KW-0418">Kinase</keyword>
<dbReference type="STRING" id="5454.A0A162VCZ4"/>
<comment type="caution">
    <text evidence="1">The sequence shown here is derived from an EMBL/GenBank/DDBJ whole genome shotgun (WGS) entry which is preliminary data.</text>
</comment>
<gene>
    <name evidence="1" type="ORF">ST47_g10520</name>
</gene>
<dbReference type="InterPro" id="IPR036097">
    <property type="entry name" value="HisK_dim/P_sf"/>
</dbReference>
<dbReference type="SUPFAM" id="SSF47384">
    <property type="entry name" value="Homodimeric domain of signal transducing histidine kinase"/>
    <property type="match status" value="1"/>
</dbReference>
<sequence>MVMYEGPLALLLEYLDASLQPTFVLHLLDPDPNLNRETQEVVLQHTNPALQRFRSLHAELVDLSQTTAAFTNSFSSLSHSGRTLHAGLLESLVLFCGAKWTVTIVGDRWLVAVSTEQHGGWTVSTAAPEGRGAETQKSTNAALSIRDIPHRPPLGEILPHGHLGDLDHLKWMREYNWASSPCGLVELWPAELRHACEFALATSDPINIAWGDQYTLLYNQAYSVVVGEKHPRAMGRPFKENFEQWKEHYNLRRILVRDGFSEETFANLYMAPMLAADGSVAGIFTHVHETTHEVISERKTQILTDINKAMAIAFGVLDGASSDVHFSAVYSTGLKNDTLDLTLQATAGLNENHHKTPPRGDPDVPQFGLNRVLLEVCRNYESRILSTYDDSLTQSTLDQLREYDLRVPCREVVIHPLRNFIENNVAGVIVIGTSPLRKLDEDYRSFLGLMTKQIENGINVVKGIEKEKELHKAQITSKLEERFWRFAEKAHVGMYMYNTDDVLTLWNTAFEAIIGKSGEKLTGPMAWLDAIHPDCIADISSIWNGYTNSKHEEAIAFDIQFKKPWKSQKDGVEGSLDRTWALGTAEKIQAEQLSEALEQKRQQENFLDVTSHEMRNPLNAIFHCASELMDNVKFKLESSDASKGILELFAPEIRASGMNTNLTIVINLLSNAIKFTKKGKKRDLEMTRTLT</sequence>
<keyword evidence="2" id="KW-1185">Reference proteome</keyword>
<dbReference type="Pfam" id="PF26131">
    <property type="entry name" value="PAS-like"/>
    <property type="match status" value="1"/>
</dbReference>
<dbReference type="InterPro" id="IPR035965">
    <property type="entry name" value="PAS-like_dom_sf"/>
</dbReference>
<dbReference type="Proteomes" id="UP000076837">
    <property type="component" value="Unassembled WGS sequence"/>
</dbReference>
<dbReference type="InterPro" id="IPR003661">
    <property type="entry name" value="HisK_dim/P_dom"/>
</dbReference>
<dbReference type="EMBL" id="JYNV01000333">
    <property type="protein sequence ID" value="KZM18372.1"/>
    <property type="molecule type" value="Genomic_DNA"/>
</dbReference>
<dbReference type="InterPro" id="IPR058846">
    <property type="entry name" value="PAS-like"/>
</dbReference>
<dbReference type="Gene3D" id="3.30.450.20">
    <property type="entry name" value="PAS domain"/>
    <property type="match status" value="1"/>
</dbReference>
<organism evidence="1 2">
    <name type="scientific">Didymella rabiei</name>
    <name type="common">Chickpea ascochyta blight fungus</name>
    <name type="synonym">Mycosphaerella rabiei</name>
    <dbReference type="NCBI Taxonomy" id="5454"/>
    <lineage>
        <taxon>Eukaryota</taxon>
        <taxon>Fungi</taxon>
        <taxon>Dikarya</taxon>
        <taxon>Ascomycota</taxon>
        <taxon>Pezizomycotina</taxon>
        <taxon>Dothideomycetes</taxon>
        <taxon>Pleosporomycetidae</taxon>
        <taxon>Pleosporales</taxon>
        <taxon>Pleosporineae</taxon>
        <taxon>Didymellaceae</taxon>
        <taxon>Ascochyta</taxon>
    </lineage>
</organism>
<keyword evidence="1" id="KW-0808">Transferase</keyword>
<evidence type="ECO:0000313" key="1">
    <source>
        <dbReference type="EMBL" id="KZM18372.1"/>
    </source>
</evidence>
<dbReference type="SUPFAM" id="SSF55785">
    <property type="entry name" value="PYP-like sensor domain (PAS domain)"/>
    <property type="match status" value="1"/>
</dbReference>
<dbReference type="InterPro" id="IPR000014">
    <property type="entry name" value="PAS"/>
</dbReference>
<dbReference type="NCBIfam" id="TIGR00229">
    <property type="entry name" value="sensory_box"/>
    <property type="match status" value="1"/>
</dbReference>
<evidence type="ECO:0000313" key="2">
    <source>
        <dbReference type="Proteomes" id="UP000076837"/>
    </source>
</evidence>
<accession>A0A162VCZ4</accession>
<dbReference type="Gene3D" id="1.10.287.130">
    <property type="match status" value="1"/>
</dbReference>
<name>A0A162VCZ4_DIDRA</name>
<dbReference type="CDD" id="cd00082">
    <property type="entry name" value="HisKA"/>
    <property type="match status" value="1"/>
</dbReference>
<dbReference type="OrthoDB" id="60033at2759"/>
<dbReference type="AlphaFoldDB" id="A0A162VCZ4"/>
<dbReference type="PROSITE" id="PS50112">
    <property type="entry name" value="PAS"/>
    <property type="match status" value="1"/>
</dbReference>
<proteinExistence type="predicted"/>
<dbReference type="GO" id="GO:0000155">
    <property type="term" value="F:phosphorelay sensor kinase activity"/>
    <property type="evidence" value="ECO:0007669"/>
    <property type="project" value="InterPro"/>
</dbReference>
<reference evidence="1 2" key="1">
    <citation type="journal article" date="2016" name="Sci. Rep.">
        <title>Draft genome sequencing and secretome analysis of fungal phytopathogen Ascochyta rabiei provides insight into the necrotrophic effector repertoire.</title>
        <authorList>
            <person name="Verma S."/>
            <person name="Gazara R.K."/>
            <person name="Nizam S."/>
            <person name="Parween S."/>
            <person name="Chattopadhyay D."/>
            <person name="Verma P.K."/>
        </authorList>
    </citation>
    <scope>NUCLEOTIDE SEQUENCE [LARGE SCALE GENOMIC DNA]</scope>
    <source>
        <strain evidence="1 2">ArDII</strain>
    </source>
</reference>
<protein>
    <submittedName>
        <fullName evidence="1">Phosphorelay sensor kinase</fullName>
    </submittedName>
</protein>